<name>A0A558AVD1_9STAP</name>
<protein>
    <submittedName>
        <fullName evidence="2">Uncharacterized protein</fullName>
    </submittedName>
</protein>
<proteinExistence type="predicted"/>
<feature type="transmembrane region" description="Helical" evidence="1">
    <location>
        <begin position="28"/>
        <end position="49"/>
    </location>
</feature>
<dbReference type="AlphaFoldDB" id="A0A558AVD1"/>
<feature type="transmembrane region" description="Helical" evidence="1">
    <location>
        <begin position="5"/>
        <end position="22"/>
    </location>
</feature>
<evidence type="ECO:0000313" key="3">
    <source>
        <dbReference type="Proteomes" id="UP000315103"/>
    </source>
</evidence>
<evidence type="ECO:0000313" key="2">
    <source>
        <dbReference type="EMBL" id="TVT28196.1"/>
    </source>
</evidence>
<dbReference type="EMBL" id="VMSJ01000002">
    <property type="protein sequence ID" value="TVT28196.1"/>
    <property type="molecule type" value="Genomic_DNA"/>
</dbReference>
<dbReference type="Proteomes" id="UP000315103">
    <property type="component" value="Unassembled WGS sequence"/>
</dbReference>
<organism evidence="2 3">
    <name type="scientific">Salinicoccus cyprini</name>
    <dbReference type="NCBI Taxonomy" id="2493691"/>
    <lineage>
        <taxon>Bacteria</taxon>
        <taxon>Bacillati</taxon>
        <taxon>Bacillota</taxon>
        <taxon>Bacilli</taxon>
        <taxon>Bacillales</taxon>
        <taxon>Staphylococcaceae</taxon>
        <taxon>Salinicoccus</taxon>
    </lineage>
</organism>
<comment type="caution">
    <text evidence="2">The sequence shown here is derived from an EMBL/GenBank/DDBJ whole genome shotgun (WGS) entry which is preliminary data.</text>
</comment>
<feature type="transmembrane region" description="Helical" evidence="1">
    <location>
        <begin position="61"/>
        <end position="85"/>
    </location>
</feature>
<gene>
    <name evidence="2" type="ORF">FO441_07225</name>
</gene>
<sequence length="91" mass="10622">MRRVILILLILMQIMFFINYIINDGVIFFNIYVWALLSLISLTAGWRATNSEPNLYENSNIHLALSITLLLMSIMSLIFILLIIITRPYFL</sequence>
<keyword evidence="1" id="KW-1133">Transmembrane helix</keyword>
<dbReference type="RefSeq" id="WP_145287920.1">
    <property type="nucleotide sequence ID" value="NZ_VMSJ01000002.1"/>
</dbReference>
<dbReference type="OrthoDB" id="2390336at2"/>
<keyword evidence="1" id="KW-0472">Membrane</keyword>
<reference evidence="2 3" key="1">
    <citation type="submission" date="2019-07" db="EMBL/GenBank/DDBJ databases">
        <title>Salinicoccus cyprini sp. nov., isolated from gastro-intestinal tract of mirror carp, Cyprinus carpio var. specularis, collected from Gobind Sagar Reservoir, Himachal Pradesh, India.</title>
        <authorList>
            <person name="Talwar C."/>
            <person name="Singh A.K."/>
            <person name="Lal R."/>
            <person name="Negi R.K."/>
        </authorList>
    </citation>
    <scope>NUCLEOTIDE SEQUENCE [LARGE SCALE GENOMIC DNA]</scope>
    <source>
        <strain evidence="2 3">CT19</strain>
    </source>
</reference>
<accession>A0A558AVD1</accession>
<evidence type="ECO:0000256" key="1">
    <source>
        <dbReference type="SAM" id="Phobius"/>
    </source>
</evidence>
<keyword evidence="1" id="KW-0812">Transmembrane</keyword>
<keyword evidence="3" id="KW-1185">Reference proteome</keyword>